<proteinExistence type="inferred from homology"/>
<dbReference type="PRINTS" id="PR00359">
    <property type="entry name" value="BP450"/>
</dbReference>
<evidence type="ECO:0000256" key="2">
    <source>
        <dbReference type="ARBA" id="ARBA00022617"/>
    </source>
</evidence>
<dbReference type="InterPro" id="IPR001128">
    <property type="entry name" value="Cyt_P450"/>
</dbReference>
<gene>
    <name evidence="8" type="ORF">AUP69_05000</name>
</gene>
<name>A0AB36I956_CORGT</name>
<dbReference type="PANTHER" id="PTHR46696">
    <property type="entry name" value="P450, PUTATIVE (EUROFUNG)-RELATED"/>
    <property type="match status" value="1"/>
</dbReference>
<dbReference type="InterPro" id="IPR036396">
    <property type="entry name" value="Cyt_P450_sf"/>
</dbReference>
<dbReference type="InterPro" id="IPR017972">
    <property type="entry name" value="Cyt_P450_CS"/>
</dbReference>
<evidence type="ECO:0000256" key="4">
    <source>
        <dbReference type="ARBA" id="ARBA00023002"/>
    </source>
</evidence>
<dbReference type="GO" id="GO:0020037">
    <property type="term" value="F:heme binding"/>
    <property type="evidence" value="ECO:0007669"/>
    <property type="project" value="InterPro"/>
</dbReference>
<dbReference type="Proteomes" id="UP000186091">
    <property type="component" value="Unassembled WGS sequence"/>
</dbReference>
<dbReference type="AlphaFoldDB" id="A0AB36I956"/>
<comment type="similarity">
    <text evidence="1 7">Belongs to the cytochrome P450 family.</text>
</comment>
<evidence type="ECO:0000256" key="6">
    <source>
        <dbReference type="ARBA" id="ARBA00023033"/>
    </source>
</evidence>
<keyword evidence="3 7" id="KW-0479">Metal-binding</keyword>
<keyword evidence="5 7" id="KW-0408">Iron</keyword>
<reference evidence="8 9" key="1">
    <citation type="submission" date="2015-12" db="EMBL/GenBank/DDBJ databases">
        <title>Genome sequence of Corynebacterium AS 1.542.</title>
        <authorList>
            <person name="Yang J."/>
            <person name="Yang S."/>
        </authorList>
    </citation>
    <scope>NUCLEOTIDE SEQUENCE [LARGE SCALE GENOMIC DNA]</scope>
    <source>
        <strain evidence="8 9">AS 1.542</strain>
    </source>
</reference>
<keyword evidence="6 7" id="KW-0503">Monooxygenase</keyword>
<keyword evidence="4 7" id="KW-0560">Oxidoreductase</keyword>
<dbReference type="Pfam" id="PF00067">
    <property type="entry name" value="p450"/>
    <property type="match status" value="1"/>
</dbReference>
<dbReference type="PRINTS" id="PR00385">
    <property type="entry name" value="P450"/>
</dbReference>
<dbReference type="GO" id="GO:0016705">
    <property type="term" value="F:oxidoreductase activity, acting on paired donors, with incorporation or reduction of molecular oxygen"/>
    <property type="evidence" value="ECO:0007669"/>
    <property type="project" value="InterPro"/>
</dbReference>
<evidence type="ECO:0000256" key="3">
    <source>
        <dbReference type="ARBA" id="ARBA00022723"/>
    </source>
</evidence>
<evidence type="ECO:0000313" key="8">
    <source>
        <dbReference type="EMBL" id="OKX83130.1"/>
    </source>
</evidence>
<dbReference type="Gene3D" id="1.10.630.10">
    <property type="entry name" value="Cytochrome P450"/>
    <property type="match status" value="1"/>
</dbReference>
<dbReference type="RefSeq" id="WP_003858563.1">
    <property type="nucleotide sequence ID" value="NZ_JAAOYN010000001.1"/>
</dbReference>
<protein>
    <submittedName>
        <fullName evidence="8">Cytochrome</fullName>
    </submittedName>
</protein>
<dbReference type="GO" id="GO:0004497">
    <property type="term" value="F:monooxygenase activity"/>
    <property type="evidence" value="ECO:0007669"/>
    <property type="project" value="UniProtKB-KW"/>
</dbReference>
<keyword evidence="2 7" id="KW-0349">Heme</keyword>
<dbReference type="GO" id="GO:0005506">
    <property type="term" value="F:iron ion binding"/>
    <property type="evidence" value="ECO:0007669"/>
    <property type="project" value="InterPro"/>
</dbReference>
<sequence length="394" mass="43274">MTSVIPSTQGPTSEHDLFSDYTLSNTEEVYAELRSLGTVVYLAKNDVYAITRYEAIRSANADPSIFSSKQVAFNQQMNEVLAGTSLAADPPEHSKLRSILTDNLSPRAMRSMKSTIYADADTLVKQLVERKHFDGMADLSVAFPVSVVLDLIGVQGEKRAKILPWGEAAFNLLGPMNQRAQDSFPLAGELFKWTHEEMKGEDLAEGSIGRAVWQAAERGEIAPESFGYLVHQILAAGMDTTIATIGNMIQLLADHPEQYAKLRENPSLISSALAETLRFRTPAPAFGRVTTQDIDVDGTVIPKGSQVALLYGSGNRDETKYENADAFDVTRNPVDHLSFGYGIHGCAGQGLAKLEIFGLMEAWLKYVERFTVEDVVPRLNNVSRPINSMTVRVL</sequence>
<organism evidence="8 9">
    <name type="scientific">Corynebacterium glutamicum</name>
    <name type="common">Brevibacterium saccharolyticum</name>
    <dbReference type="NCBI Taxonomy" id="1718"/>
    <lineage>
        <taxon>Bacteria</taxon>
        <taxon>Bacillati</taxon>
        <taxon>Actinomycetota</taxon>
        <taxon>Actinomycetes</taxon>
        <taxon>Mycobacteriales</taxon>
        <taxon>Corynebacteriaceae</taxon>
        <taxon>Corynebacterium</taxon>
    </lineage>
</organism>
<evidence type="ECO:0000256" key="7">
    <source>
        <dbReference type="RuleBase" id="RU000461"/>
    </source>
</evidence>
<evidence type="ECO:0000256" key="1">
    <source>
        <dbReference type="ARBA" id="ARBA00010617"/>
    </source>
</evidence>
<dbReference type="PROSITE" id="PS00086">
    <property type="entry name" value="CYTOCHROME_P450"/>
    <property type="match status" value="1"/>
</dbReference>
<accession>A0AB36I956</accession>
<evidence type="ECO:0000313" key="9">
    <source>
        <dbReference type="Proteomes" id="UP000186091"/>
    </source>
</evidence>
<evidence type="ECO:0000256" key="5">
    <source>
        <dbReference type="ARBA" id="ARBA00023004"/>
    </source>
</evidence>
<comment type="caution">
    <text evidence="8">The sequence shown here is derived from an EMBL/GenBank/DDBJ whole genome shotgun (WGS) entry which is preliminary data.</text>
</comment>
<dbReference type="EMBL" id="LOQT01000013">
    <property type="protein sequence ID" value="OKX83130.1"/>
    <property type="molecule type" value="Genomic_DNA"/>
</dbReference>
<dbReference type="SUPFAM" id="SSF48264">
    <property type="entry name" value="Cytochrome P450"/>
    <property type="match status" value="1"/>
</dbReference>
<dbReference type="InterPro" id="IPR002397">
    <property type="entry name" value="Cyt_P450_B"/>
</dbReference>
<dbReference type="PANTHER" id="PTHR46696:SF1">
    <property type="entry name" value="CYTOCHROME P450 YJIB-RELATED"/>
    <property type="match status" value="1"/>
</dbReference>